<evidence type="ECO:0000313" key="2">
    <source>
        <dbReference type="Proteomes" id="UP001054945"/>
    </source>
</evidence>
<proteinExistence type="predicted"/>
<organism evidence="1 2">
    <name type="scientific">Caerostris extrusa</name>
    <name type="common">Bark spider</name>
    <name type="synonym">Caerostris bankana</name>
    <dbReference type="NCBI Taxonomy" id="172846"/>
    <lineage>
        <taxon>Eukaryota</taxon>
        <taxon>Metazoa</taxon>
        <taxon>Ecdysozoa</taxon>
        <taxon>Arthropoda</taxon>
        <taxon>Chelicerata</taxon>
        <taxon>Arachnida</taxon>
        <taxon>Araneae</taxon>
        <taxon>Araneomorphae</taxon>
        <taxon>Entelegynae</taxon>
        <taxon>Araneoidea</taxon>
        <taxon>Araneidae</taxon>
        <taxon>Caerostris</taxon>
    </lineage>
</organism>
<protein>
    <submittedName>
        <fullName evidence="1">Uncharacterized protein</fullName>
    </submittedName>
</protein>
<reference evidence="1 2" key="1">
    <citation type="submission" date="2021-06" db="EMBL/GenBank/DDBJ databases">
        <title>Caerostris extrusa draft genome.</title>
        <authorList>
            <person name="Kono N."/>
            <person name="Arakawa K."/>
        </authorList>
    </citation>
    <scope>NUCLEOTIDE SEQUENCE [LARGE SCALE GENOMIC DNA]</scope>
</reference>
<dbReference type="Proteomes" id="UP001054945">
    <property type="component" value="Unassembled WGS sequence"/>
</dbReference>
<gene>
    <name evidence="1" type="ORF">CEXT_235071</name>
</gene>
<dbReference type="EMBL" id="BPLR01018070">
    <property type="protein sequence ID" value="GIY96648.1"/>
    <property type="molecule type" value="Genomic_DNA"/>
</dbReference>
<dbReference type="AlphaFoldDB" id="A0AAV4XSD9"/>
<name>A0AAV4XSD9_CAEEX</name>
<comment type="caution">
    <text evidence="1">The sequence shown here is derived from an EMBL/GenBank/DDBJ whole genome shotgun (WGS) entry which is preliminary data.</text>
</comment>
<keyword evidence="2" id="KW-1185">Reference proteome</keyword>
<evidence type="ECO:0000313" key="1">
    <source>
        <dbReference type="EMBL" id="GIY96648.1"/>
    </source>
</evidence>
<sequence>MRLRRQLMTIIAALVEKILIQYSLDRHARQARNPQSGRTENTRGLSDETVVVIISHRSLSTRKQSFRNGEKETLFVRHLEQRLLSVSGSGVVFLLESRIPPFEVNYATLCLGRGGSFDWNEAGIRNIR</sequence>
<accession>A0AAV4XSD9</accession>